<organism evidence="3 4">
    <name type="scientific">Amycolatopsis umgeniensis</name>
    <dbReference type="NCBI Taxonomy" id="336628"/>
    <lineage>
        <taxon>Bacteria</taxon>
        <taxon>Bacillati</taxon>
        <taxon>Actinomycetota</taxon>
        <taxon>Actinomycetes</taxon>
        <taxon>Pseudonocardiales</taxon>
        <taxon>Pseudonocardiaceae</taxon>
        <taxon>Amycolatopsis</taxon>
    </lineage>
</organism>
<dbReference type="PANTHER" id="PTHR35526:SF3">
    <property type="entry name" value="ANTI-SIGMA-F FACTOR RSBW"/>
    <property type="match status" value="1"/>
</dbReference>
<sequence>MKHVPAPVPHEFRDRVPAEPGRLVGLRKQLSIWLAGLGVDGERQEDIVLASNEALANSAEHAYRDGTDGVIDIRATADRDEIEIVVTDYGNWKPANPADTIRGRGLLLIERLADHAECAYRGDGTTVTMTWTTSPRGGR</sequence>
<dbReference type="CDD" id="cd16936">
    <property type="entry name" value="HATPase_RsbW-like"/>
    <property type="match status" value="1"/>
</dbReference>
<evidence type="ECO:0000313" key="3">
    <source>
        <dbReference type="EMBL" id="MBB5851088.1"/>
    </source>
</evidence>
<keyword evidence="1" id="KW-0808">Transferase</keyword>
<evidence type="ECO:0000313" key="4">
    <source>
        <dbReference type="Proteomes" id="UP000580861"/>
    </source>
</evidence>
<keyword evidence="1" id="KW-0418">Kinase</keyword>
<accession>A0A841AYB4</accession>
<dbReference type="Proteomes" id="UP000580861">
    <property type="component" value="Unassembled WGS sequence"/>
</dbReference>
<dbReference type="EMBL" id="JACHMX010000001">
    <property type="protein sequence ID" value="MBB5851088.1"/>
    <property type="molecule type" value="Genomic_DNA"/>
</dbReference>
<dbReference type="SUPFAM" id="SSF55874">
    <property type="entry name" value="ATPase domain of HSP90 chaperone/DNA topoisomerase II/histidine kinase"/>
    <property type="match status" value="1"/>
</dbReference>
<dbReference type="RefSeq" id="WP_184892582.1">
    <property type="nucleotide sequence ID" value="NZ_JACHMX010000001.1"/>
</dbReference>
<dbReference type="InterPro" id="IPR036890">
    <property type="entry name" value="HATPase_C_sf"/>
</dbReference>
<dbReference type="Gene3D" id="3.30.565.10">
    <property type="entry name" value="Histidine kinase-like ATPase, C-terminal domain"/>
    <property type="match status" value="1"/>
</dbReference>
<dbReference type="Pfam" id="PF13581">
    <property type="entry name" value="HATPase_c_2"/>
    <property type="match status" value="1"/>
</dbReference>
<dbReference type="InterPro" id="IPR003594">
    <property type="entry name" value="HATPase_dom"/>
</dbReference>
<evidence type="ECO:0000259" key="2">
    <source>
        <dbReference type="Pfam" id="PF13581"/>
    </source>
</evidence>
<protein>
    <submittedName>
        <fullName evidence="3">Anti-sigma regulatory factor (Ser/Thr protein kinase)</fullName>
    </submittedName>
</protein>
<gene>
    <name evidence="3" type="ORF">HDA45_001175</name>
</gene>
<dbReference type="AlphaFoldDB" id="A0A841AYB4"/>
<name>A0A841AYB4_9PSEU</name>
<dbReference type="GO" id="GO:0004674">
    <property type="term" value="F:protein serine/threonine kinase activity"/>
    <property type="evidence" value="ECO:0007669"/>
    <property type="project" value="UniProtKB-KW"/>
</dbReference>
<dbReference type="PANTHER" id="PTHR35526">
    <property type="entry name" value="ANTI-SIGMA-F FACTOR RSBW-RELATED"/>
    <property type="match status" value="1"/>
</dbReference>
<comment type="caution">
    <text evidence="3">The sequence shown here is derived from an EMBL/GenBank/DDBJ whole genome shotgun (WGS) entry which is preliminary data.</text>
</comment>
<feature type="domain" description="Histidine kinase/HSP90-like ATPase" evidence="2">
    <location>
        <begin position="16"/>
        <end position="131"/>
    </location>
</feature>
<keyword evidence="4" id="KW-1185">Reference proteome</keyword>
<evidence type="ECO:0000256" key="1">
    <source>
        <dbReference type="ARBA" id="ARBA00022527"/>
    </source>
</evidence>
<reference evidence="3 4" key="1">
    <citation type="submission" date="2020-08" db="EMBL/GenBank/DDBJ databases">
        <title>Sequencing the genomes of 1000 actinobacteria strains.</title>
        <authorList>
            <person name="Klenk H.-P."/>
        </authorList>
    </citation>
    <scope>NUCLEOTIDE SEQUENCE [LARGE SCALE GENOMIC DNA]</scope>
    <source>
        <strain evidence="3 4">DSM 45272</strain>
    </source>
</reference>
<proteinExistence type="predicted"/>
<dbReference type="InterPro" id="IPR050267">
    <property type="entry name" value="Anti-sigma-factor_SerPK"/>
</dbReference>
<keyword evidence="1" id="KW-0723">Serine/threonine-protein kinase</keyword>